<evidence type="ECO:0000256" key="1">
    <source>
        <dbReference type="SAM" id="Phobius"/>
    </source>
</evidence>
<organism evidence="2 3">
    <name type="scientific">Yoonia rosea</name>
    <dbReference type="NCBI Taxonomy" id="287098"/>
    <lineage>
        <taxon>Bacteria</taxon>
        <taxon>Pseudomonadati</taxon>
        <taxon>Pseudomonadota</taxon>
        <taxon>Alphaproteobacteria</taxon>
        <taxon>Rhodobacterales</taxon>
        <taxon>Paracoccaceae</taxon>
        <taxon>Yoonia</taxon>
    </lineage>
</organism>
<name>A0A1R3WN44_9RHOB</name>
<feature type="transmembrane region" description="Helical" evidence="1">
    <location>
        <begin position="52"/>
        <end position="74"/>
    </location>
</feature>
<dbReference type="OrthoDB" id="7650792at2"/>
<reference evidence="3" key="1">
    <citation type="submission" date="2017-01" db="EMBL/GenBank/DDBJ databases">
        <authorList>
            <person name="Varghese N."/>
            <person name="Submissions S."/>
        </authorList>
    </citation>
    <scope>NUCLEOTIDE SEQUENCE [LARGE SCALE GENOMIC DNA]</scope>
    <source>
        <strain evidence="3">DSM 29591</strain>
    </source>
</reference>
<keyword evidence="1" id="KW-0472">Membrane</keyword>
<dbReference type="RefSeq" id="WP_076658541.1">
    <property type="nucleotide sequence ID" value="NZ_FTPR01000001.1"/>
</dbReference>
<proteinExistence type="predicted"/>
<evidence type="ECO:0000313" key="2">
    <source>
        <dbReference type="EMBL" id="SIT79337.1"/>
    </source>
</evidence>
<sequence length="169" mass="19590">MATRKYDINDFNARVKNIKNPRNKSYYDPDLGMHIPKRVTREKITKPQEPSFLGKFIVSMIIGALALLFAQVVRVRYFGLLDQSDVVFYLELFIAFWAMVLFSAMLDRRKITERFAQVAGIAVMLTAGHNLIWRWPEPMAMIYTAEYVDQVMEVTTQHSVVYRGTVFGL</sequence>
<protein>
    <submittedName>
        <fullName evidence="2">Uncharacterized protein</fullName>
    </submittedName>
</protein>
<dbReference type="EMBL" id="FTPR01000001">
    <property type="protein sequence ID" value="SIT79337.1"/>
    <property type="molecule type" value="Genomic_DNA"/>
</dbReference>
<dbReference type="Proteomes" id="UP000186997">
    <property type="component" value="Unassembled WGS sequence"/>
</dbReference>
<dbReference type="AlphaFoldDB" id="A0A1R3WN44"/>
<evidence type="ECO:0000313" key="3">
    <source>
        <dbReference type="Proteomes" id="UP000186997"/>
    </source>
</evidence>
<gene>
    <name evidence="2" type="ORF">SAMN05421665_0921</name>
</gene>
<keyword evidence="1" id="KW-0812">Transmembrane</keyword>
<keyword evidence="1" id="KW-1133">Transmembrane helix</keyword>
<feature type="transmembrane region" description="Helical" evidence="1">
    <location>
        <begin position="86"/>
        <end position="106"/>
    </location>
</feature>
<accession>A0A1R3WN44</accession>
<keyword evidence="3" id="KW-1185">Reference proteome</keyword>
<dbReference type="STRING" id="287098.SAMN05421665_0921"/>